<gene>
    <name evidence="2" type="ORF">GCM10010964_06670</name>
</gene>
<name>A0A8J3ECD1_9PROT</name>
<dbReference type="AlphaFoldDB" id="A0A8J3ECD1"/>
<dbReference type="CDD" id="cd07012">
    <property type="entry name" value="PBP2_Bug_TTT"/>
    <property type="match status" value="1"/>
</dbReference>
<dbReference type="EMBL" id="BMKS01000002">
    <property type="protein sequence ID" value="GGG21128.1"/>
    <property type="molecule type" value="Genomic_DNA"/>
</dbReference>
<dbReference type="PANTHER" id="PTHR42928:SF5">
    <property type="entry name" value="BLR1237 PROTEIN"/>
    <property type="match status" value="1"/>
</dbReference>
<dbReference type="Gene3D" id="3.40.190.10">
    <property type="entry name" value="Periplasmic binding protein-like II"/>
    <property type="match status" value="1"/>
</dbReference>
<comment type="caution">
    <text evidence="2">The sequence shown here is derived from an EMBL/GenBank/DDBJ whole genome shotgun (WGS) entry which is preliminary data.</text>
</comment>
<evidence type="ECO:0000313" key="2">
    <source>
        <dbReference type="EMBL" id="GGG21128.1"/>
    </source>
</evidence>
<dbReference type="InterPro" id="IPR042100">
    <property type="entry name" value="Bug_dom1"/>
</dbReference>
<dbReference type="PIRSF" id="PIRSF017082">
    <property type="entry name" value="YflP"/>
    <property type="match status" value="1"/>
</dbReference>
<accession>A0A8J3ECD1</accession>
<organism evidence="2 3">
    <name type="scientific">Caldovatus sediminis</name>
    <dbReference type="NCBI Taxonomy" id="2041189"/>
    <lineage>
        <taxon>Bacteria</taxon>
        <taxon>Pseudomonadati</taxon>
        <taxon>Pseudomonadota</taxon>
        <taxon>Alphaproteobacteria</taxon>
        <taxon>Acetobacterales</taxon>
        <taxon>Roseomonadaceae</taxon>
        <taxon>Caldovatus</taxon>
    </lineage>
</organism>
<dbReference type="RefSeq" id="WP_188898467.1">
    <property type="nucleotide sequence ID" value="NZ_BMKS01000002.1"/>
</dbReference>
<dbReference type="Pfam" id="PF03401">
    <property type="entry name" value="TctC"/>
    <property type="match status" value="1"/>
</dbReference>
<dbReference type="PANTHER" id="PTHR42928">
    <property type="entry name" value="TRICARBOXYLATE-BINDING PROTEIN"/>
    <property type="match status" value="1"/>
</dbReference>
<protein>
    <submittedName>
        <fullName evidence="2">Exported protein</fullName>
    </submittedName>
</protein>
<sequence>MAPLPLARRTALALAGAGALARPARAQGRFPERPIRMICPWPPGGSTDVQMRSICEIAARHLGQPVVIDNRPGVSGTLGAQAVKDARPDGYTLTQMPITVFRIPQMMERPSFDPLRDFTYVIHVTGYLFGVVVRSDRPWRTWQDFIAHARANPGKVTYGTPGVGSSLHITMERIGQALGIDWIHVPFRGGAENIRSTLGGTIDASAEGSSWAPLVQEGKLRLLVVWSAERVRNFPEVPTLREVGIDIVSESPYGFAGPKGMDPGVVRVLHDAFKEALFDPVHLQVLDRLDMRPRYMNGEDYAAFVQRLYREEGEMVRRLGLRMS</sequence>
<comment type="similarity">
    <text evidence="1">Belongs to the UPF0065 (bug) family.</text>
</comment>
<reference evidence="2 3" key="1">
    <citation type="journal article" date="2014" name="Int. J. Syst. Evol. Microbiol.">
        <title>Complete genome sequence of Corynebacterium casei LMG S-19264T (=DSM 44701T), isolated from a smear-ripened cheese.</title>
        <authorList>
            <consortium name="US DOE Joint Genome Institute (JGI-PGF)"/>
            <person name="Walter F."/>
            <person name="Albersmeier A."/>
            <person name="Kalinowski J."/>
            <person name="Ruckert C."/>
        </authorList>
    </citation>
    <scope>NUCLEOTIDE SEQUENCE [LARGE SCALE GENOMIC DNA]</scope>
    <source>
        <strain evidence="2 3">CGMCC 1.16330</strain>
    </source>
</reference>
<proteinExistence type="inferred from homology"/>
<dbReference type="Proteomes" id="UP000597507">
    <property type="component" value="Unassembled WGS sequence"/>
</dbReference>
<dbReference type="Gene3D" id="3.40.190.150">
    <property type="entry name" value="Bordetella uptake gene, domain 1"/>
    <property type="match status" value="1"/>
</dbReference>
<keyword evidence="3" id="KW-1185">Reference proteome</keyword>
<dbReference type="SUPFAM" id="SSF53850">
    <property type="entry name" value="Periplasmic binding protein-like II"/>
    <property type="match status" value="1"/>
</dbReference>
<evidence type="ECO:0000256" key="1">
    <source>
        <dbReference type="ARBA" id="ARBA00006987"/>
    </source>
</evidence>
<dbReference type="InterPro" id="IPR005064">
    <property type="entry name" value="BUG"/>
</dbReference>
<evidence type="ECO:0000313" key="3">
    <source>
        <dbReference type="Proteomes" id="UP000597507"/>
    </source>
</evidence>